<keyword evidence="6" id="KW-1185">Reference proteome</keyword>
<feature type="chain" id="PRO_5045238909" description="DUF7728 domain-containing protein" evidence="3">
    <location>
        <begin position="19"/>
        <end position="544"/>
    </location>
</feature>
<feature type="compositionally biased region" description="Basic and acidic residues" evidence="1">
    <location>
        <begin position="511"/>
        <end position="522"/>
    </location>
</feature>
<proteinExistence type="predicted"/>
<dbReference type="PANTHER" id="PTHR40622:SF1">
    <property type="match status" value="1"/>
</dbReference>
<feature type="transmembrane region" description="Helical" evidence="2">
    <location>
        <begin position="455"/>
        <end position="484"/>
    </location>
</feature>
<name>A0ABP0B747_9PEZI</name>
<dbReference type="Proteomes" id="UP001642482">
    <property type="component" value="Unassembled WGS sequence"/>
</dbReference>
<dbReference type="InterPro" id="IPR056145">
    <property type="entry name" value="DUF7728"/>
</dbReference>
<feature type="region of interest" description="Disordered" evidence="1">
    <location>
        <begin position="395"/>
        <end position="429"/>
    </location>
</feature>
<feature type="domain" description="DUF7728" evidence="4">
    <location>
        <begin position="265"/>
        <end position="332"/>
    </location>
</feature>
<feature type="signal peptide" evidence="3">
    <location>
        <begin position="1"/>
        <end position="18"/>
    </location>
</feature>
<feature type="compositionally biased region" description="Basic and acidic residues" evidence="1">
    <location>
        <begin position="179"/>
        <end position="192"/>
    </location>
</feature>
<gene>
    <name evidence="5" type="ORF">SEUCBS140593_002520</name>
</gene>
<evidence type="ECO:0000313" key="6">
    <source>
        <dbReference type="Proteomes" id="UP001642482"/>
    </source>
</evidence>
<accession>A0ABP0B747</accession>
<organism evidence="5 6">
    <name type="scientific">Sporothrix eucalyptigena</name>
    <dbReference type="NCBI Taxonomy" id="1812306"/>
    <lineage>
        <taxon>Eukaryota</taxon>
        <taxon>Fungi</taxon>
        <taxon>Dikarya</taxon>
        <taxon>Ascomycota</taxon>
        <taxon>Pezizomycotina</taxon>
        <taxon>Sordariomycetes</taxon>
        <taxon>Sordariomycetidae</taxon>
        <taxon>Ophiostomatales</taxon>
        <taxon>Ophiostomataceae</taxon>
        <taxon>Sporothrix</taxon>
    </lineage>
</organism>
<evidence type="ECO:0000256" key="1">
    <source>
        <dbReference type="SAM" id="MobiDB-lite"/>
    </source>
</evidence>
<evidence type="ECO:0000256" key="3">
    <source>
        <dbReference type="SAM" id="SignalP"/>
    </source>
</evidence>
<feature type="compositionally biased region" description="Basic residues" evidence="1">
    <location>
        <begin position="73"/>
        <end position="85"/>
    </location>
</feature>
<dbReference type="EMBL" id="CAWUHD010000017">
    <property type="protein sequence ID" value="CAK7215404.1"/>
    <property type="molecule type" value="Genomic_DNA"/>
</dbReference>
<feature type="region of interest" description="Disordered" evidence="1">
    <location>
        <begin position="73"/>
        <end position="104"/>
    </location>
</feature>
<keyword evidence="2" id="KW-0812">Transmembrane</keyword>
<feature type="compositionally biased region" description="Basic and acidic residues" evidence="1">
    <location>
        <begin position="86"/>
        <end position="103"/>
    </location>
</feature>
<feature type="compositionally biased region" description="Basic residues" evidence="1">
    <location>
        <begin position="412"/>
        <end position="421"/>
    </location>
</feature>
<reference evidence="5 6" key="1">
    <citation type="submission" date="2024-01" db="EMBL/GenBank/DDBJ databases">
        <authorList>
            <person name="Allen C."/>
            <person name="Tagirdzhanova G."/>
        </authorList>
    </citation>
    <scope>NUCLEOTIDE SEQUENCE [LARGE SCALE GENOMIC DNA]</scope>
</reference>
<keyword evidence="3" id="KW-0732">Signal</keyword>
<evidence type="ECO:0000256" key="2">
    <source>
        <dbReference type="SAM" id="Phobius"/>
    </source>
</evidence>
<keyword evidence="2" id="KW-1133">Transmembrane helix</keyword>
<sequence>MLPKALLAAALATSTASAILLPPPTDVEADRQRHHHHKGVGVAAESDDVSLVSPFYHEFTKVKVPCPGCSMQVRKHGHKDHKHHKGGDENDSERTEDNGDEGKIITLTDVPNHINMFFKIDHAENGDRLLANGFELYPNVDIYSGALTAVQVPDHFHHKGKHHHHDDDEEKEEKHHHHDKENDEKDGGREEEEKKDEDDSELKKRHRRHRKHNNNDDEEEKSENKDVETKKHGKHHKEHHEYDMAEVKDGEGKFHGKHHHGKHGKHLVKVPLGYTMQTQAVGQDASNGMEVVALALQIIEVNDAFIQNIPAVNIRLIRTAEGSLMIARIDVGDESEEGKEVDPNQSHRGHHKNGKERMDALKEQLDACSNILCRWKAIISSSINAHHGGCAGKAKAKAIGGKPEGDDEKDGKHRHHHHHHHKEDGDDNDEDAVVSVHRVHHHSFARLAKKFAAHILFPILFGVVAGVVVSLVGMAAGTVIVGLYRMVFRRNQAAVAGARAAKAASTVEVRHADEEAVEEEKAGLISTASEELPPYQDNDTKGTH</sequence>
<dbReference type="PANTHER" id="PTHR40622">
    <property type="match status" value="1"/>
</dbReference>
<keyword evidence="2" id="KW-0472">Membrane</keyword>
<feature type="domain" description="DUF7728" evidence="4">
    <location>
        <begin position="101"/>
        <end position="162"/>
    </location>
</feature>
<comment type="caution">
    <text evidence="5">The sequence shown here is derived from an EMBL/GenBank/DDBJ whole genome shotgun (WGS) entry which is preliminary data.</text>
</comment>
<protein>
    <recommendedName>
        <fullName evidence="4">DUF7728 domain-containing protein</fullName>
    </recommendedName>
</protein>
<evidence type="ECO:0000313" key="5">
    <source>
        <dbReference type="EMBL" id="CAK7215404.1"/>
    </source>
</evidence>
<feature type="region of interest" description="Disordered" evidence="1">
    <location>
        <begin position="157"/>
        <end position="244"/>
    </location>
</feature>
<evidence type="ECO:0000259" key="4">
    <source>
        <dbReference type="Pfam" id="PF24854"/>
    </source>
</evidence>
<feature type="compositionally biased region" description="Basic residues" evidence="1">
    <location>
        <begin position="203"/>
        <end position="212"/>
    </location>
</feature>
<feature type="region of interest" description="Disordered" evidence="1">
    <location>
        <begin position="511"/>
        <end position="544"/>
    </location>
</feature>
<dbReference type="Pfam" id="PF24854">
    <property type="entry name" value="DUF7728"/>
    <property type="match status" value="2"/>
</dbReference>
<feature type="region of interest" description="Disordered" evidence="1">
    <location>
        <begin position="333"/>
        <end position="356"/>
    </location>
</feature>